<dbReference type="InterPro" id="IPR035892">
    <property type="entry name" value="C2_domain_sf"/>
</dbReference>
<dbReference type="RefSeq" id="XP_024361872.1">
    <property type="nucleotide sequence ID" value="XM_024506104.2"/>
</dbReference>
<organism evidence="2">
    <name type="scientific">Physcomitrium patens</name>
    <name type="common">Spreading-leaved earth moss</name>
    <name type="synonym">Physcomitrella patens</name>
    <dbReference type="NCBI Taxonomy" id="3218"/>
    <lineage>
        <taxon>Eukaryota</taxon>
        <taxon>Viridiplantae</taxon>
        <taxon>Streptophyta</taxon>
        <taxon>Embryophyta</taxon>
        <taxon>Bryophyta</taxon>
        <taxon>Bryophytina</taxon>
        <taxon>Bryopsida</taxon>
        <taxon>Funariidae</taxon>
        <taxon>Funariales</taxon>
        <taxon>Funariaceae</taxon>
        <taxon>Physcomitrium</taxon>
    </lineage>
</organism>
<sequence>MAGRLLVELESIQLKTKTLNFFAVKSFAVLDFKNESKRGQFRTLQAPAPDRGYHWGETFDFDVEADPKADKIWVSVYKEKSKFDKKIGGCEILLYDATVMRGEPSRCKYQLTDKKSGGSSTGEVTIVVRFYRNAPQLQAALQHTQNEVLRLERELKLKTEVERALIVSGSPASTRNTAPAPLGIGGLTATVRKVEQWRLQTQLMKLENEMKWAENETRWEENRAKWAENDAKRRENSAEWEKNRERWEANDARWLQTALRISEGQAKQTYSMLETCKETLKTDIVNFGHQLHVMIVAVKVWFSQQ</sequence>
<dbReference type="GeneID" id="112275604"/>
<name>A0A2K1IJ11_PHYPA</name>
<dbReference type="Gramene" id="Pp3c23_12060V3.4">
    <property type="protein sequence ID" value="Pp3c23_12060V3.4"/>
    <property type="gene ID" value="Pp3c23_12060"/>
</dbReference>
<evidence type="ECO:0000313" key="4">
    <source>
        <dbReference type="Proteomes" id="UP000006727"/>
    </source>
</evidence>
<reference evidence="2 4" key="1">
    <citation type="journal article" date="2008" name="Science">
        <title>The Physcomitrella genome reveals evolutionary insights into the conquest of land by plants.</title>
        <authorList>
            <person name="Rensing S."/>
            <person name="Lang D."/>
            <person name="Zimmer A."/>
            <person name="Terry A."/>
            <person name="Salamov A."/>
            <person name="Shapiro H."/>
            <person name="Nishiyama T."/>
            <person name="Perroud P.-F."/>
            <person name="Lindquist E."/>
            <person name="Kamisugi Y."/>
            <person name="Tanahashi T."/>
            <person name="Sakakibara K."/>
            <person name="Fujita T."/>
            <person name="Oishi K."/>
            <person name="Shin-I T."/>
            <person name="Kuroki Y."/>
            <person name="Toyoda A."/>
            <person name="Suzuki Y."/>
            <person name="Hashimoto A."/>
            <person name="Yamaguchi K."/>
            <person name="Sugano A."/>
            <person name="Kohara Y."/>
            <person name="Fujiyama A."/>
            <person name="Anterola A."/>
            <person name="Aoki S."/>
            <person name="Ashton N."/>
            <person name="Barbazuk W.B."/>
            <person name="Barker E."/>
            <person name="Bennetzen J."/>
            <person name="Bezanilla M."/>
            <person name="Blankenship R."/>
            <person name="Cho S.H."/>
            <person name="Dutcher S."/>
            <person name="Estelle M."/>
            <person name="Fawcett J.A."/>
            <person name="Gundlach H."/>
            <person name="Hanada K."/>
            <person name="Heyl A."/>
            <person name="Hicks K.A."/>
            <person name="Hugh J."/>
            <person name="Lohr M."/>
            <person name="Mayer K."/>
            <person name="Melkozernov A."/>
            <person name="Murata T."/>
            <person name="Nelson D."/>
            <person name="Pils B."/>
            <person name="Prigge M."/>
            <person name="Reiss B."/>
            <person name="Renner T."/>
            <person name="Rombauts S."/>
            <person name="Rushton P."/>
            <person name="Sanderfoot A."/>
            <person name="Schween G."/>
            <person name="Shiu S.-H."/>
            <person name="Stueber K."/>
            <person name="Theodoulou F.L."/>
            <person name="Tu H."/>
            <person name="Van de Peer Y."/>
            <person name="Verrier P.J."/>
            <person name="Waters E."/>
            <person name="Wood A."/>
            <person name="Yang L."/>
            <person name="Cove D."/>
            <person name="Cuming A."/>
            <person name="Hasebe M."/>
            <person name="Lucas S."/>
            <person name="Mishler D.B."/>
            <person name="Reski R."/>
            <person name="Grigoriev I."/>
            <person name="Quatrano R.S."/>
            <person name="Boore J.L."/>
        </authorList>
    </citation>
    <scope>NUCLEOTIDE SEQUENCE [LARGE SCALE GENOMIC DNA]</scope>
    <source>
        <strain evidence="3 4">cv. Gransden 2004</strain>
    </source>
</reference>
<dbReference type="EMBL" id="ABEU02000023">
    <property type="protein sequence ID" value="PNR29271.1"/>
    <property type="molecule type" value="Genomic_DNA"/>
</dbReference>
<accession>A0A2K1IJ11</accession>
<evidence type="ECO:0000313" key="3">
    <source>
        <dbReference type="EnsemblPlants" id="Pp3c23_12060V3.1"/>
    </source>
</evidence>
<feature type="coiled-coil region" evidence="1">
    <location>
        <begin position="134"/>
        <end position="161"/>
    </location>
</feature>
<dbReference type="RefSeq" id="XP_073386547.1">
    <property type="nucleotide sequence ID" value="XM_073530446.1"/>
</dbReference>
<evidence type="ECO:0000313" key="2">
    <source>
        <dbReference type="EMBL" id="PNR29271.1"/>
    </source>
</evidence>
<dbReference type="RefSeq" id="XP_024361871.1">
    <property type="nucleotide sequence ID" value="XM_024506103.2"/>
</dbReference>
<feature type="coiled-coil region" evidence="1">
    <location>
        <begin position="196"/>
        <end position="223"/>
    </location>
</feature>
<proteinExistence type="predicted"/>
<gene>
    <name evidence="3" type="primary">LOC112275604</name>
    <name evidence="2" type="ORF">PHYPA_027963</name>
</gene>
<dbReference type="CDD" id="cd00030">
    <property type="entry name" value="C2"/>
    <property type="match status" value="1"/>
</dbReference>
<dbReference type="Gramene" id="Pp3c23_12060V3.1">
    <property type="protein sequence ID" value="Pp3c23_12060V3.1"/>
    <property type="gene ID" value="Pp3c23_12060"/>
</dbReference>
<evidence type="ECO:0000256" key="1">
    <source>
        <dbReference type="SAM" id="Coils"/>
    </source>
</evidence>
<protein>
    <recommendedName>
        <fullName evidence="5">C2 domain-containing protein</fullName>
    </recommendedName>
</protein>
<keyword evidence="1" id="KW-0175">Coiled coil</keyword>
<dbReference type="Gramene" id="Pp3c23_12060V3.3">
    <property type="protein sequence ID" value="Pp3c23_12060V3.3"/>
    <property type="gene ID" value="Pp3c23_12060"/>
</dbReference>
<dbReference type="Proteomes" id="UP000006727">
    <property type="component" value="Chromosome 23"/>
</dbReference>
<reference evidence="3" key="3">
    <citation type="submission" date="2020-12" db="UniProtKB">
        <authorList>
            <consortium name="EnsemblPlants"/>
        </authorList>
    </citation>
    <scope>IDENTIFICATION</scope>
</reference>
<dbReference type="EnsemblPlants" id="Pp3c23_12060V3.3">
    <property type="protein sequence ID" value="Pp3c23_12060V3.3"/>
    <property type="gene ID" value="Pp3c23_12060"/>
</dbReference>
<dbReference type="EnsemblPlants" id="Pp3c23_12060V3.1">
    <property type="protein sequence ID" value="Pp3c23_12060V3.1"/>
    <property type="gene ID" value="Pp3c23_12060"/>
</dbReference>
<keyword evidence="4" id="KW-1185">Reference proteome</keyword>
<dbReference type="RefSeq" id="XP_073386546.1">
    <property type="nucleotide sequence ID" value="XM_073530445.1"/>
</dbReference>
<dbReference type="SUPFAM" id="SSF49562">
    <property type="entry name" value="C2 domain (Calcium/lipid-binding domain, CaLB)"/>
    <property type="match status" value="1"/>
</dbReference>
<dbReference type="Gene3D" id="2.60.40.150">
    <property type="entry name" value="C2 domain"/>
    <property type="match status" value="1"/>
</dbReference>
<dbReference type="EnsemblPlants" id="Pp3c23_12060V3.2">
    <property type="protein sequence ID" value="Pp3c23_12060V3.2"/>
    <property type="gene ID" value="Pp3c23_12060"/>
</dbReference>
<dbReference type="Gramene" id="Pp3c23_12060V3.2">
    <property type="protein sequence ID" value="Pp3c23_12060V3.2"/>
    <property type="gene ID" value="Pp3c23_12060"/>
</dbReference>
<evidence type="ECO:0008006" key="5">
    <source>
        <dbReference type="Google" id="ProtNLM"/>
    </source>
</evidence>
<dbReference type="EnsemblPlants" id="Pp3c23_12060V3.4">
    <property type="protein sequence ID" value="Pp3c23_12060V3.4"/>
    <property type="gene ID" value="Pp3c23_12060"/>
</dbReference>
<dbReference type="PaxDb" id="3218-PP1S137_30V6.1"/>
<dbReference type="AlphaFoldDB" id="A0A2K1IJ11"/>
<dbReference type="OrthoDB" id="10484032at2759"/>
<reference evidence="2 4" key="2">
    <citation type="journal article" date="2018" name="Plant J.">
        <title>The Physcomitrella patens chromosome-scale assembly reveals moss genome structure and evolution.</title>
        <authorList>
            <person name="Lang D."/>
            <person name="Ullrich K.K."/>
            <person name="Murat F."/>
            <person name="Fuchs J."/>
            <person name="Jenkins J."/>
            <person name="Haas F.B."/>
            <person name="Piednoel M."/>
            <person name="Gundlach H."/>
            <person name="Van Bel M."/>
            <person name="Meyberg R."/>
            <person name="Vives C."/>
            <person name="Morata J."/>
            <person name="Symeonidi A."/>
            <person name="Hiss M."/>
            <person name="Muchero W."/>
            <person name="Kamisugi Y."/>
            <person name="Saleh O."/>
            <person name="Blanc G."/>
            <person name="Decker E.L."/>
            <person name="van Gessel N."/>
            <person name="Grimwood J."/>
            <person name="Hayes R.D."/>
            <person name="Graham S.W."/>
            <person name="Gunter L.E."/>
            <person name="McDaniel S.F."/>
            <person name="Hoernstein S.N.W."/>
            <person name="Larsson A."/>
            <person name="Li F.W."/>
            <person name="Perroud P.F."/>
            <person name="Phillips J."/>
            <person name="Ranjan P."/>
            <person name="Rokshar D.S."/>
            <person name="Rothfels C.J."/>
            <person name="Schneider L."/>
            <person name="Shu S."/>
            <person name="Stevenson D.W."/>
            <person name="Thummler F."/>
            <person name="Tillich M."/>
            <person name="Villarreal Aguilar J.C."/>
            <person name="Widiez T."/>
            <person name="Wong G.K."/>
            <person name="Wymore A."/>
            <person name="Zhang Y."/>
            <person name="Zimmer A.D."/>
            <person name="Quatrano R.S."/>
            <person name="Mayer K.F.X."/>
            <person name="Goodstein D."/>
            <person name="Casacuberta J.M."/>
            <person name="Vandepoele K."/>
            <person name="Reski R."/>
            <person name="Cuming A.C."/>
            <person name="Tuskan G.A."/>
            <person name="Maumus F."/>
            <person name="Salse J."/>
            <person name="Schmutz J."/>
            <person name="Rensing S.A."/>
        </authorList>
    </citation>
    <scope>NUCLEOTIDE SEQUENCE [LARGE SCALE GENOMIC DNA]</scope>
    <source>
        <strain evidence="3 4">cv. Gransden 2004</strain>
    </source>
</reference>